<dbReference type="SUPFAM" id="SSF69318">
    <property type="entry name" value="Integrin alpha N-terminal domain"/>
    <property type="match status" value="1"/>
</dbReference>
<dbReference type="InterPro" id="IPR028994">
    <property type="entry name" value="Integrin_alpha_N"/>
</dbReference>
<keyword evidence="1 2" id="KW-0732">Signal</keyword>
<evidence type="ECO:0000259" key="3">
    <source>
        <dbReference type="Pfam" id="PF07593"/>
    </source>
</evidence>
<evidence type="ECO:0000256" key="1">
    <source>
        <dbReference type="ARBA" id="ARBA00022729"/>
    </source>
</evidence>
<dbReference type="InterPro" id="IPR013517">
    <property type="entry name" value="FG-GAP"/>
</dbReference>
<evidence type="ECO:0000256" key="2">
    <source>
        <dbReference type="SAM" id="SignalP"/>
    </source>
</evidence>
<proteinExistence type="predicted"/>
<feature type="chain" id="PRO_5025328441" evidence="2">
    <location>
        <begin position="32"/>
        <end position="576"/>
    </location>
</feature>
<feature type="domain" description="ASPIC/UnbV" evidence="3">
    <location>
        <begin position="503"/>
        <end position="557"/>
    </location>
</feature>
<dbReference type="AlphaFoldDB" id="A0A6B0YTM1"/>
<reference evidence="4" key="1">
    <citation type="submission" date="2019-09" db="EMBL/GenBank/DDBJ databases">
        <title>Characterisation of the sponge microbiome using genome-centric metagenomics.</title>
        <authorList>
            <person name="Engelberts J.P."/>
            <person name="Robbins S.J."/>
            <person name="De Goeij J.M."/>
            <person name="Aranda M."/>
            <person name="Bell S.C."/>
            <person name="Webster N.S."/>
        </authorList>
    </citation>
    <scope>NUCLEOTIDE SEQUENCE</scope>
    <source>
        <strain evidence="4">SB0664_bin_27</strain>
    </source>
</reference>
<dbReference type="Gene3D" id="2.130.10.130">
    <property type="entry name" value="Integrin alpha, N-terminal"/>
    <property type="match status" value="3"/>
</dbReference>
<dbReference type="InterPro" id="IPR011519">
    <property type="entry name" value="UnbV_ASPIC"/>
</dbReference>
<dbReference type="Pfam" id="PF13517">
    <property type="entry name" value="FG-GAP_3"/>
    <property type="match status" value="3"/>
</dbReference>
<dbReference type="PANTHER" id="PTHR16026:SF0">
    <property type="entry name" value="CARTILAGE ACIDIC PROTEIN 1"/>
    <property type="match status" value="1"/>
</dbReference>
<protein>
    <submittedName>
        <fullName evidence="4">CRTAC1 family protein</fullName>
    </submittedName>
</protein>
<evidence type="ECO:0000313" key="4">
    <source>
        <dbReference type="EMBL" id="MXY93957.1"/>
    </source>
</evidence>
<gene>
    <name evidence="4" type="ORF">F4Y42_10990</name>
</gene>
<dbReference type="PANTHER" id="PTHR16026">
    <property type="entry name" value="CARTILAGE ACIDIC PROTEIN 1"/>
    <property type="match status" value="1"/>
</dbReference>
<comment type="caution">
    <text evidence="4">The sequence shown here is derived from an EMBL/GenBank/DDBJ whole genome shotgun (WGS) entry which is preliminary data.</text>
</comment>
<dbReference type="Pfam" id="PF07593">
    <property type="entry name" value="UnbV_ASPIC"/>
    <property type="match status" value="1"/>
</dbReference>
<dbReference type="EMBL" id="VXRG01000091">
    <property type="protein sequence ID" value="MXY93957.1"/>
    <property type="molecule type" value="Genomic_DNA"/>
</dbReference>
<sequence length="576" mass="62540">MEHSLMNRLANVRRGAPFLLALLCALIPVSACVPVGGTTGPAVNVSVRAHNVSPQPCENRFVAHTLDHTTSIEGEVVRTYDSNGSGLGVNDLDGDGDLDLVLANLAGPNAIFWNEGNLSFRKQAFPHGQSRGVSIVDIDGDGWLDIVFAHRVTRPLVWMNDGHSLGFEGAAGEPTQRVVKRIPGFTRVDWFAAPQKAYTLAWADLDGDIDLDFVLATYQTEYTRVDPHDLANGGVVYYENSGEDFVPTHLATYSQALALLLIDLNQDGRLDIWAGHDFLMPDQVWLWSPQGWTETATFSETAQNTMSFAVGDIDNDGRPEIFSADMKPYPDTPEVMADWAPLMEMMADANIAGDQQIIENVLQVPSDALGYSNEAVARGLQASGWSWSAQFGDLDQDGFVDLYVVNGMAAVDMFGHLPGAELVEENLAYRNDGRGYFQPVPSWGLNATEGGRSMAMADLDNDGDLDIIVNNLLAPSMIYENRLCGGSSLTVDLLWPNSKNTRAIGANLSLHTTAGTFTRTLRSNSGYLTGEPSQAHFGFPSASTPLLLEIHWPDGSNSALLVPFTAGGRLFVERTD</sequence>
<name>A0A6B0YTM1_9CHLR</name>
<organism evidence="4">
    <name type="scientific">Caldilineaceae bacterium SB0664_bin_27</name>
    <dbReference type="NCBI Taxonomy" id="2605260"/>
    <lineage>
        <taxon>Bacteria</taxon>
        <taxon>Bacillati</taxon>
        <taxon>Chloroflexota</taxon>
        <taxon>Caldilineae</taxon>
        <taxon>Caldilineales</taxon>
        <taxon>Caldilineaceae</taxon>
    </lineage>
</organism>
<feature type="signal peptide" evidence="2">
    <location>
        <begin position="1"/>
        <end position="31"/>
    </location>
</feature>
<accession>A0A6B0YTM1</accession>
<dbReference type="InterPro" id="IPR027039">
    <property type="entry name" value="Crtac1"/>
</dbReference>